<keyword evidence="2" id="KW-1185">Reference proteome</keyword>
<proteinExistence type="predicted"/>
<dbReference type="Gramene" id="ERN03055">
    <property type="protein sequence ID" value="ERN03055"/>
    <property type="gene ID" value="AMTR_s00181p00052490"/>
</dbReference>
<protein>
    <submittedName>
        <fullName evidence="1">Uncharacterized protein</fullName>
    </submittedName>
</protein>
<evidence type="ECO:0000313" key="1">
    <source>
        <dbReference type="EMBL" id="ERN03055.1"/>
    </source>
</evidence>
<dbReference type="HOGENOM" id="CLU_2641463_0_0_1"/>
<dbReference type="Proteomes" id="UP000017836">
    <property type="component" value="Unassembled WGS sequence"/>
</dbReference>
<accession>W1P7U2</accession>
<reference evidence="2" key="1">
    <citation type="journal article" date="2013" name="Science">
        <title>The Amborella genome and the evolution of flowering plants.</title>
        <authorList>
            <consortium name="Amborella Genome Project"/>
        </authorList>
    </citation>
    <scope>NUCLEOTIDE SEQUENCE [LARGE SCALE GENOMIC DNA]</scope>
</reference>
<organism evidence="1 2">
    <name type="scientific">Amborella trichopoda</name>
    <dbReference type="NCBI Taxonomy" id="13333"/>
    <lineage>
        <taxon>Eukaryota</taxon>
        <taxon>Viridiplantae</taxon>
        <taxon>Streptophyta</taxon>
        <taxon>Embryophyta</taxon>
        <taxon>Tracheophyta</taxon>
        <taxon>Spermatophyta</taxon>
        <taxon>Magnoliopsida</taxon>
        <taxon>Amborellales</taxon>
        <taxon>Amborellaceae</taxon>
        <taxon>Amborella</taxon>
    </lineage>
</organism>
<name>W1P7U2_AMBTC</name>
<dbReference type="AlphaFoldDB" id="W1P7U2"/>
<gene>
    <name evidence="1" type="ORF">AMTR_s00181p00052490</name>
</gene>
<dbReference type="EMBL" id="KI394411">
    <property type="protein sequence ID" value="ERN03055.1"/>
    <property type="molecule type" value="Genomic_DNA"/>
</dbReference>
<evidence type="ECO:0000313" key="2">
    <source>
        <dbReference type="Proteomes" id="UP000017836"/>
    </source>
</evidence>
<sequence length="77" mass="8882">MVFSPSEKDMHPGAIQHKEGAILQIHERTRSSTFGELNTFIMQGGRSRPHQICRVALGKNYCEGGEYEREFKRMLEE</sequence>